<protein>
    <submittedName>
        <fullName evidence="1">Uncharacterized protein</fullName>
    </submittedName>
</protein>
<organism evidence="1">
    <name type="scientific">viral metagenome</name>
    <dbReference type="NCBI Taxonomy" id="1070528"/>
    <lineage>
        <taxon>unclassified sequences</taxon>
        <taxon>metagenomes</taxon>
        <taxon>organismal metagenomes</taxon>
    </lineage>
</organism>
<proteinExistence type="predicted"/>
<reference evidence="1" key="1">
    <citation type="submission" date="2020-03" db="EMBL/GenBank/DDBJ databases">
        <title>The deep terrestrial virosphere.</title>
        <authorList>
            <person name="Holmfeldt K."/>
            <person name="Nilsson E."/>
            <person name="Simone D."/>
            <person name="Lopez-Fernandez M."/>
            <person name="Wu X."/>
            <person name="de Brujin I."/>
            <person name="Lundin D."/>
            <person name="Andersson A."/>
            <person name="Bertilsson S."/>
            <person name="Dopson M."/>
        </authorList>
    </citation>
    <scope>NUCLEOTIDE SEQUENCE</scope>
    <source>
        <strain evidence="1">TM448B02711</strain>
    </source>
</reference>
<evidence type="ECO:0000313" key="1">
    <source>
        <dbReference type="EMBL" id="QJI01669.1"/>
    </source>
</evidence>
<dbReference type="AlphaFoldDB" id="A0A6M3XUP9"/>
<accession>A0A6M3XUP9</accession>
<sequence>MRITVKELIELNEAKVKSYQGINRLSREFYDRMKRMEAITSIKQASKLDEKLSNLMKALTQEEIRVKSFWEQVRERHEIMYPWQVEWLVGYSEDFKLGELDSIEFNF</sequence>
<dbReference type="EMBL" id="MT144941">
    <property type="protein sequence ID" value="QJI01669.1"/>
    <property type="molecule type" value="Genomic_DNA"/>
</dbReference>
<name>A0A6M3XUP9_9ZZZZ</name>
<gene>
    <name evidence="1" type="ORF">TM448B02711_0001</name>
</gene>